<evidence type="ECO:0000313" key="4">
    <source>
        <dbReference type="Proteomes" id="UP000505377"/>
    </source>
</evidence>
<dbReference type="Proteomes" id="UP000505377">
    <property type="component" value="Chromosome"/>
</dbReference>
<dbReference type="RefSeq" id="WP_172163597.1">
    <property type="nucleotide sequence ID" value="NZ_CP053564.1"/>
</dbReference>
<evidence type="ECO:0000256" key="1">
    <source>
        <dbReference type="ARBA" id="ARBA00009580"/>
    </source>
</evidence>
<dbReference type="GO" id="GO:0004721">
    <property type="term" value="F:phosphoprotein phosphatase activity"/>
    <property type="evidence" value="ECO:0007669"/>
    <property type="project" value="InterPro"/>
</dbReference>
<dbReference type="PROSITE" id="PS00383">
    <property type="entry name" value="TYR_PHOSPHATASE_1"/>
    <property type="match status" value="1"/>
</dbReference>
<feature type="domain" description="Tyrosine specific protein phosphatases" evidence="2">
    <location>
        <begin position="116"/>
        <end position="185"/>
    </location>
</feature>
<dbReference type="EMBL" id="CP053564">
    <property type="protein sequence ID" value="QJY48950.1"/>
    <property type="molecule type" value="Genomic_DNA"/>
</dbReference>
<dbReference type="InterPro" id="IPR029021">
    <property type="entry name" value="Prot-tyrosine_phosphatase-like"/>
</dbReference>
<name>A0A6M6JP59_9PSEU</name>
<comment type="similarity">
    <text evidence="1">Belongs to the protein-tyrosine phosphatase family.</text>
</comment>
<dbReference type="InterPro" id="IPR016130">
    <property type="entry name" value="Tyr_Pase_AS"/>
</dbReference>
<dbReference type="Gene3D" id="3.90.190.10">
    <property type="entry name" value="Protein tyrosine phosphatase superfamily"/>
    <property type="match status" value="1"/>
</dbReference>
<proteinExistence type="inferred from homology"/>
<dbReference type="InterPro" id="IPR000387">
    <property type="entry name" value="Tyr_Pase_dom"/>
</dbReference>
<gene>
    <name evidence="3" type="ORF">HOP40_26830</name>
</gene>
<dbReference type="PROSITE" id="PS50056">
    <property type="entry name" value="TYR_PHOSPHATASE_2"/>
    <property type="match status" value="1"/>
</dbReference>
<accession>A0A6M6JP59</accession>
<sequence length="255" mass="26734">MTAAYAGLLGFREVGGLLTASGGRVRPGLLYRSGTPQFLTPADARALVADTGIRTTVDLRLPHEVEREGRGPLADLPVRHVPHPFTIRSLVAEGSSVAPMPGDDPLLETYLGYLRDDAAAVVGVIAELARPGALPALVHCTVGKDRTGVAVALLLEAVGVLREEVVAEYAAGESDVAPAMERLRSMATYGDAVDVYPRAAWSAPPDVMRAFLAEVDARHGGVAALLTTHGVAPDAVSRLSALLVEPARPVEEENP</sequence>
<organism evidence="3 4">
    <name type="scientific">Pseudonocardia broussonetiae</name>
    <dbReference type="NCBI Taxonomy" id="2736640"/>
    <lineage>
        <taxon>Bacteria</taxon>
        <taxon>Bacillati</taxon>
        <taxon>Actinomycetota</taxon>
        <taxon>Actinomycetes</taxon>
        <taxon>Pseudonocardiales</taxon>
        <taxon>Pseudonocardiaceae</taxon>
        <taxon>Pseudonocardia</taxon>
    </lineage>
</organism>
<dbReference type="InterPro" id="IPR026893">
    <property type="entry name" value="Tyr/Ser_Pase_IphP-type"/>
</dbReference>
<dbReference type="AlphaFoldDB" id="A0A6M6JP59"/>
<evidence type="ECO:0000259" key="2">
    <source>
        <dbReference type="PROSITE" id="PS50056"/>
    </source>
</evidence>
<evidence type="ECO:0000313" key="3">
    <source>
        <dbReference type="EMBL" id="QJY48950.1"/>
    </source>
</evidence>
<dbReference type="PANTHER" id="PTHR31126">
    <property type="entry name" value="TYROSINE-PROTEIN PHOSPHATASE"/>
    <property type="match status" value="1"/>
</dbReference>
<dbReference type="PANTHER" id="PTHR31126:SF1">
    <property type="entry name" value="TYROSINE SPECIFIC PROTEIN PHOSPHATASES DOMAIN-CONTAINING PROTEIN"/>
    <property type="match status" value="1"/>
</dbReference>
<protein>
    <submittedName>
        <fullName evidence="3">Tyrosine-protein phosphatase</fullName>
    </submittedName>
</protein>
<dbReference type="SUPFAM" id="SSF52799">
    <property type="entry name" value="(Phosphotyrosine protein) phosphatases II"/>
    <property type="match status" value="1"/>
</dbReference>
<dbReference type="KEGG" id="pbro:HOP40_26830"/>
<keyword evidence="4" id="KW-1185">Reference proteome</keyword>
<dbReference type="Pfam" id="PF13350">
    <property type="entry name" value="Y_phosphatase3"/>
    <property type="match status" value="1"/>
</dbReference>
<reference evidence="3 4" key="1">
    <citation type="submission" date="2020-05" db="EMBL/GenBank/DDBJ databases">
        <authorList>
            <person name="Mo P."/>
        </authorList>
    </citation>
    <scope>NUCLEOTIDE SEQUENCE [LARGE SCALE GENOMIC DNA]</scope>
    <source>
        <strain evidence="3 4">Gen01</strain>
    </source>
</reference>